<evidence type="ECO:0000313" key="2">
    <source>
        <dbReference type="Proteomes" id="UP000255467"/>
    </source>
</evidence>
<dbReference type="STRING" id="1406858.GCA_000710895_04491"/>
<reference evidence="1 2" key="1">
    <citation type="submission" date="2018-06" db="EMBL/GenBank/DDBJ databases">
        <authorList>
            <consortium name="Pathogen Informatics"/>
            <person name="Doyle S."/>
        </authorList>
    </citation>
    <scope>NUCLEOTIDE SEQUENCE [LARGE SCALE GENOMIC DNA]</scope>
    <source>
        <strain evidence="1 2">NCTC1934</strain>
    </source>
</reference>
<dbReference type="AlphaFoldDB" id="A0A379JJQ4"/>
<dbReference type="EMBL" id="UGRY01000005">
    <property type="protein sequence ID" value="SUD48491.1"/>
    <property type="molecule type" value="Genomic_DNA"/>
</dbReference>
<name>A0A379JJQ4_9NOCA</name>
<accession>A0A379JJQ4</accession>
<keyword evidence="2" id="KW-1185">Reference proteome</keyword>
<sequence length="73" mass="8262">MGRADEPGPHITKCNGHEARWCRIDGEVHVLSVHLQNQPEQVFPEPVILGTAYDFMPLALWKQVQRDRGADLS</sequence>
<organism evidence="1 2">
    <name type="scientific">Nocardia otitidiscaviarum</name>
    <dbReference type="NCBI Taxonomy" id="1823"/>
    <lineage>
        <taxon>Bacteria</taxon>
        <taxon>Bacillati</taxon>
        <taxon>Actinomycetota</taxon>
        <taxon>Actinomycetes</taxon>
        <taxon>Mycobacteriales</taxon>
        <taxon>Nocardiaceae</taxon>
        <taxon>Nocardia</taxon>
    </lineage>
</organism>
<dbReference type="Proteomes" id="UP000255467">
    <property type="component" value="Unassembled WGS sequence"/>
</dbReference>
<gene>
    <name evidence="1" type="ORF">NCTC1934_05826</name>
</gene>
<proteinExistence type="predicted"/>
<protein>
    <submittedName>
        <fullName evidence="1">Uncharacterized protein</fullName>
    </submittedName>
</protein>
<evidence type="ECO:0000313" key="1">
    <source>
        <dbReference type="EMBL" id="SUD48491.1"/>
    </source>
</evidence>